<protein>
    <submittedName>
        <fullName evidence="3">Helix-turn-helix domain-containing protein</fullName>
    </submittedName>
</protein>
<gene>
    <name evidence="3" type="ORF">H9660_08700</name>
</gene>
<feature type="coiled-coil region" evidence="1">
    <location>
        <begin position="1"/>
        <end position="28"/>
    </location>
</feature>
<accession>A0ABR8Q4A3</accession>
<keyword evidence="4" id="KW-1185">Reference proteome</keyword>
<keyword evidence="1" id="KW-0175">Coiled coil</keyword>
<evidence type="ECO:0000313" key="4">
    <source>
        <dbReference type="Proteomes" id="UP000640335"/>
    </source>
</evidence>
<comment type="caution">
    <text evidence="3">The sequence shown here is derived from an EMBL/GenBank/DDBJ whole genome shotgun (WGS) entry which is preliminary data.</text>
</comment>
<evidence type="ECO:0000313" key="3">
    <source>
        <dbReference type="EMBL" id="MBD7915224.1"/>
    </source>
</evidence>
<proteinExistence type="predicted"/>
<dbReference type="Pfam" id="PF12728">
    <property type="entry name" value="HTH_17"/>
    <property type="match status" value="1"/>
</dbReference>
<evidence type="ECO:0000259" key="2">
    <source>
        <dbReference type="Pfam" id="PF12728"/>
    </source>
</evidence>
<dbReference type="EMBL" id="JACSQZ010000027">
    <property type="protein sequence ID" value="MBD7915224.1"/>
    <property type="molecule type" value="Genomic_DNA"/>
</dbReference>
<feature type="domain" description="Helix-turn-helix" evidence="2">
    <location>
        <begin position="21"/>
        <end position="68"/>
    </location>
</feature>
<reference evidence="3 4" key="1">
    <citation type="submission" date="2020-08" db="EMBL/GenBank/DDBJ databases">
        <title>A Genomic Blueprint of the Chicken Gut Microbiome.</title>
        <authorList>
            <person name="Gilroy R."/>
            <person name="Ravi A."/>
            <person name="Getino M."/>
            <person name="Pursley I."/>
            <person name="Horton D.L."/>
            <person name="Alikhan N.-F."/>
            <person name="Baker D."/>
            <person name="Gharbi K."/>
            <person name="Hall N."/>
            <person name="Watson M."/>
            <person name="Adriaenssens E.M."/>
            <person name="Foster-Nyarko E."/>
            <person name="Jarju S."/>
            <person name="Secka A."/>
            <person name="Antonio M."/>
            <person name="Oren A."/>
            <person name="Chaudhuri R."/>
            <person name="La Ragione R.M."/>
            <person name="Hildebrand F."/>
            <person name="Pallen M.J."/>
        </authorList>
    </citation>
    <scope>NUCLEOTIDE SEQUENCE [LARGE SCALE GENOMIC DNA]</scope>
    <source>
        <strain evidence="3 4">Sa3CUN1</strain>
    </source>
</reference>
<sequence length="73" mass="8886">MEEYREKYQDYRRTIEKKTCKIQDLAEMLDISMDKARRIARIETFPKVKIGRDTRIILSKLDEWLEEHIGEVL</sequence>
<dbReference type="InterPro" id="IPR041657">
    <property type="entry name" value="HTH_17"/>
</dbReference>
<organism evidence="3 4">
    <name type="scientific">Clostridium gallinarum</name>
    <dbReference type="NCBI Taxonomy" id="2762246"/>
    <lineage>
        <taxon>Bacteria</taxon>
        <taxon>Bacillati</taxon>
        <taxon>Bacillota</taxon>
        <taxon>Clostridia</taxon>
        <taxon>Eubacteriales</taxon>
        <taxon>Clostridiaceae</taxon>
        <taxon>Clostridium</taxon>
    </lineage>
</organism>
<dbReference type="Proteomes" id="UP000640335">
    <property type="component" value="Unassembled WGS sequence"/>
</dbReference>
<name>A0ABR8Q4A3_9CLOT</name>
<evidence type="ECO:0000256" key="1">
    <source>
        <dbReference type="SAM" id="Coils"/>
    </source>
</evidence>